<dbReference type="CDD" id="cd04623">
    <property type="entry name" value="CBS_pair_bac_euk"/>
    <property type="match status" value="1"/>
</dbReference>
<dbReference type="AlphaFoldDB" id="A0A4Y9S677"/>
<dbReference type="PROSITE" id="PS51371">
    <property type="entry name" value="CBS"/>
    <property type="match status" value="2"/>
</dbReference>
<keyword evidence="1 2" id="KW-0129">CBS domain</keyword>
<dbReference type="RefSeq" id="WP_135193311.1">
    <property type="nucleotide sequence ID" value="NZ_SPVH01000001.1"/>
</dbReference>
<reference evidence="4 5" key="1">
    <citation type="submission" date="2019-03" db="EMBL/GenBank/DDBJ databases">
        <title>Draft genome of Brevundimonas sp. a heavy metal resistant soil bacteria.</title>
        <authorList>
            <person name="Soto J."/>
        </authorList>
    </citation>
    <scope>NUCLEOTIDE SEQUENCE [LARGE SCALE GENOMIC DNA]</scope>
    <source>
        <strain evidence="4 5">B-10</strain>
    </source>
</reference>
<dbReference type="InterPro" id="IPR000644">
    <property type="entry name" value="CBS_dom"/>
</dbReference>
<evidence type="ECO:0000313" key="5">
    <source>
        <dbReference type="Proteomes" id="UP000298216"/>
    </source>
</evidence>
<evidence type="ECO:0000256" key="1">
    <source>
        <dbReference type="ARBA" id="ARBA00023122"/>
    </source>
</evidence>
<sequence length="141" mass="15202">MFVAEILKTKGNAVFSITPDLTVTQACAELEQKRVGALVVFDGDHVVGVFSERDVVKALAADGAKALDRPVADYMTAKVIFAEPGEEMSALMARMTDRRIRHLPVMEATRLVGVISIGDVVKCQIAEHAQEAASLRTYIAG</sequence>
<evidence type="ECO:0000259" key="3">
    <source>
        <dbReference type="PROSITE" id="PS51371"/>
    </source>
</evidence>
<feature type="domain" description="CBS" evidence="3">
    <location>
        <begin position="75"/>
        <end position="131"/>
    </location>
</feature>
<name>A0A4Y9S677_9CAUL</name>
<dbReference type="SUPFAM" id="SSF54631">
    <property type="entry name" value="CBS-domain pair"/>
    <property type="match status" value="1"/>
</dbReference>
<dbReference type="InterPro" id="IPR051257">
    <property type="entry name" value="Diverse_CBS-Domain"/>
</dbReference>
<evidence type="ECO:0000313" key="4">
    <source>
        <dbReference type="EMBL" id="TFW15315.1"/>
    </source>
</evidence>
<dbReference type="PANTHER" id="PTHR43080:SF2">
    <property type="entry name" value="CBS DOMAIN-CONTAINING PROTEIN"/>
    <property type="match status" value="1"/>
</dbReference>
<comment type="caution">
    <text evidence="4">The sequence shown here is derived from an EMBL/GenBank/DDBJ whole genome shotgun (WGS) entry which is preliminary data.</text>
</comment>
<keyword evidence="5" id="KW-1185">Reference proteome</keyword>
<protein>
    <submittedName>
        <fullName evidence="4">CBS domain-containing protein</fullName>
    </submittedName>
</protein>
<accession>A0A4Y9S677</accession>
<gene>
    <name evidence="4" type="ORF">EGY25_01635</name>
</gene>
<feature type="domain" description="CBS" evidence="3">
    <location>
        <begin position="8"/>
        <end position="67"/>
    </location>
</feature>
<organism evidence="4 5">
    <name type="scientific">Brevundimonas intermedia</name>
    <dbReference type="NCBI Taxonomy" id="74315"/>
    <lineage>
        <taxon>Bacteria</taxon>
        <taxon>Pseudomonadati</taxon>
        <taxon>Pseudomonadota</taxon>
        <taxon>Alphaproteobacteria</taxon>
        <taxon>Caulobacterales</taxon>
        <taxon>Caulobacteraceae</taxon>
        <taxon>Brevundimonas</taxon>
    </lineage>
</organism>
<dbReference type="InterPro" id="IPR044725">
    <property type="entry name" value="CBSX3_CBS_dom"/>
</dbReference>
<dbReference type="InterPro" id="IPR046342">
    <property type="entry name" value="CBS_dom_sf"/>
</dbReference>
<dbReference type="OrthoDB" id="9807125at2"/>
<dbReference type="Pfam" id="PF00571">
    <property type="entry name" value="CBS"/>
    <property type="match status" value="2"/>
</dbReference>
<evidence type="ECO:0000256" key="2">
    <source>
        <dbReference type="PROSITE-ProRule" id="PRU00703"/>
    </source>
</evidence>
<dbReference type="Proteomes" id="UP000298216">
    <property type="component" value="Unassembled WGS sequence"/>
</dbReference>
<dbReference type="Gene3D" id="3.10.580.10">
    <property type="entry name" value="CBS-domain"/>
    <property type="match status" value="1"/>
</dbReference>
<dbReference type="EMBL" id="SPVH01000001">
    <property type="protein sequence ID" value="TFW15315.1"/>
    <property type="molecule type" value="Genomic_DNA"/>
</dbReference>
<dbReference type="SMART" id="SM00116">
    <property type="entry name" value="CBS"/>
    <property type="match status" value="2"/>
</dbReference>
<proteinExistence type="predicted"/>
<dbReference type="PANTHER" id="PTHR43080">
    <property type="entry name" value="CBS DOMAIN-CONTAINING PROTEIN CBSX3, MITOCHONDRIAL"/>
    <property type="match status" value="1"/>
</dbReference>